<comment type="caution">
    <text evidence="3">The sequence shown here is derived from an EMBL/GenBank/DDBJ whole genome shotgun (WGS) entry which is preliminary data.</text>
</comment>
<dbReference type="EMBL" id="CM017875">
    <property type="protein sequence ID" value="KAG1338822.1"/>
    <property type="molecule type" value="Genomic_DNA"/>
</dbReference>
<keyword evidence="2" id="KW-0472">Membrane</keyword>
<dbReference type="PANTHER" id="PTHR34188:SF5">
    <property type="entry name" value="OS05G0131900 PROTEIN"/>
    <property type="match status" value="1"/>
</dbReference>
<name>A0A8K0I797_COCNU</name>
<feature type="region of interest" description="Disordered" evidence="1">
    <location>
        <begin position="58"/>
        <end position="125"/>
    </location>
</feature>
<evidence type="ECO:0000313" key="3">
    <source>
        <dbReference type="EMBL" id="KAG1338822.1"/>
    </source>
</evidence>
<dbReference type="AlphaFoldDB" id="A0A8K0I797"/>
<keyword evidence="2" id="KW-1133">Transmembrane helix</keyword>
<proteinExistence type="predicted"/>
<evidence type="ECO:0000256" key="2">
    <source>
        <dbReference type="SAM" id="Phobius"/>
    </source>
</evidence>
<keyword evidence="4" id="KW-1185">Reference proteome</keyword>
<dbReference type="Proteomes" id="UP000797356">
    <property type="component" value="Chromosome 4"/>
</dbReference>
<dbReference type="OrthoDB" id="1899142at2759"/>
<gene>
    <name evidence="3" type="ORF">COCNU_04G011280</name>
</gene>
<keyword evidence="2" id="KW-0812">Transmembrane</keyword>
<dbReference type="PANTHER" id="PTHR34188">
    <property type="entry name" value="OS01G0299500 PROTEIN"/>
    <property type="match status" value="1"/>
</dbReference>
<reference evidence="3" key="1">
    <citation type="journal article" date="2017" name="Gigascience">
        <title>The genome draft of coconut (Cocos nucifera).</title>
        <authorList>
            <person name="Xiao Y."/>
            <person name="Xu P."/>
            <person name="Fan H."/>
            <person name="Baudouin L."/>
            <person name="Xia W."/>
            <person name="Bocs S."/>
            <person name="Xu J."/>
            <person name="Li Q."/>
            <person name="Guo A."/>
            <person name="Zhou L."/>
            <person name="Li J."/>
            <person name="Wu Y."/>
            <person name="Ma Z."/>
            <person name="Armero A."/>
            <person name="Issali A.E."/>
            <person name="Liu N."/>
            <person name="Peng M."/>
            <person name="Yang Y."/>
        </authorList>
    </citation>
    <scope>NUCLEOTIDE SEQUENCE</scope>
    <source>
        <tissue evidence="3">Spear leaf of Hainan Tall coconut</tissue>
    </source>
</reference>
<protein>
    <submittedName>
        <fullName evidence="3">Uncharacterized protein</fullName>
    </submittedName>
</protein>
<sequence length="181" mass="19538">MDTKSSTERDVLIDLESGKGSVINGQEAYRDVGSSVGPAKKVLNRVWSGFVSIDGSIKGEESAHSSNSQVEGPQANGGTLVDKRFGGQEKVDPLEKKTGAEKPKKNCKKPPKPPRPPNSPTLDAADRKLIREISELAVLKRARIERVKALKKMKNGKSFSSSNLGALIITALFCLVIIWQG</sequence>
<evidence type="ECO:0000313" key="4">
    <source>
        <dbReference type="Proteomes" id="UP000797356"/>
    </source>
</evidence>
<reference evidence="3" key="2">
    <citation type="submission" date="2019-07" db="EMBL/GenBank/DDBJ databases">
        <authorList>
            <person name="Yang Y."/>
            <person name="Bocs S."/>
            <person name="Baudouin L."/>
        </authorList>
    </citation>
    <scope>NUCLEOTIDE SEQUENCE</scope>
    <source>
        <tissue evidence="3">Spear leaf of Hainan Tall coconut</tissue>
    </source>
</reference>
<accession>A0A8K0I797</accession>
<evidence type="ECO:0000256" key="1">
    <source>
        <dbReference type="SAM" id="MobiDB-lite"/>
    </source>
</evidence>
<feature type="transmembrane region" description="Helical" evidence="2">
    <location>
        <begin position="161"/>
        <end position="179"/>
    </location>
</feature>
<organism evidence="3 4">
    <name type="scientific">Cocos nucifera</name>
    <name type="common">Coconut palm</name>
    <dbReference type="NCBI Taxonomy" id="13894"/>
    <lineage>
        <taxon>Eukaryota</taxon>
        <taxon>Viridiplantae</taxon>
        <taxon>Streptophyta</taxon>
        <taxon>Embryophyta</taxon>
        <taxon>Tracheophyta</taxon>
        <taxon>Spermatophyta</taxon>
        <taxon>Magnoliopsida</taxon>
        <taxon>Liliopsida</taxon>
        <taxon>Arecaceae</taxon>
        <taxon>Arecoideae</taxon>
        <taxon>Cocoseae</taxon>
        <taxon>Attaleinae</taxon>
        <taxon>Cocos</taxon>
    </lineage>
</organism>
<feature type="compositionally biased region" description="Basic and acidic residues" evidence="1">
    <location>
        <begin position="81"/>
        <end position="104"/>
    </location>
</feature>